<feature type="transmembrane region" description="Helical" evidence="1">
    <location>
        <begin position="33"/>
        <end position="53"/>
    </location>
</feature>
<protein>
    <submittedName>
        <fullName evidence="2">Uncharacterized protein</fullName>
    </submittedName>
</protein>
<proteinExistence type="predicted"/>
<dbReference type="EMBL" id="UINC01167959">
    <property type="protein sequence ID" value="SVD70742.1"/>
    <property type="molecule type" value="Genomic_DNA"/>
</dbReference>
<keyword evidence="1" id="KW-1133">Transmembrane helix</keyword>
<evidence type="ECO:0000313" key="2">
    <source>
        <dbReference type="EMBL" id="SVD70742.1"/>
    </source>
</evidence>
<sequence>MNKNKKFSILGALLLFVLPHHHNQEYFQSHLIAEGFGFILAVAILSIIFSLMFKAGRKLIAFLFAINLGKSKIQYLTLFAWLSCTIAVLLHCIIFFS</sequence>
<keyword evidence="1" id="KW-0472">Membrane</keyword>
<evidence type="ECO:0000256" key="1">
    <source>
        <dbReference type="SAM" id="Phobius"/>
    </source>
</evidence>
<keyword evidence="1" id="KW-0812">Transmembrane</keyword>
<name>A0A382XI11_9ZZZZ</name>
<organism evidence="2">
    <name type="scientific">marine metagenome</name>
    <dbReference type="NCBI Taxonomy" id="408172"/>
    <lineage>
        <taxon>unclassified sequences</taxon>
        <taxon>metagenomes</taxon>
        <taxon>ecological metagenomes</taxon>
    </lineage>
</organism>
<accession>A0A382XI11</accession>
<reference evidence="2" key="1">
    <citation type="submission" date="2018-05" db="EMBL/GenBank/DDBJ databases">
        <authorList>
            <person name="Lanie J.A."/>
            <person name="Ng W.-L."/>
            <person name="Kazmierczak K.M."/>
            <person name="Andrzejewski T.M."/>
            <person name="Davidsen T.M."/>
            <person name="Wayne K.J."/>
            <person name="Tettelin H."/>
            <person name="Glass J.I."/>
            <person name="Rusch D."/>
            <person name="Podicherti R."/>
            <person name="Tsui H.-C.T."/>
            <person name="Winkler M.E."/>
        </authorList>
    </citation>
    <scope>NUCLEOTIDE SEQUENCE</scope>
</reference>
<dbReference type="AlphaFoldDB" id="A0A382XI11"/>
<feature type="transmembrane region" description="Helical" evidence="1">
    <location>
        <begin position="73"/>
        <end position="96"/>
    </location>
</feature>
<gene>
    <name evidence="2" type="ORF">METZ01_LOCUS423596</name>
</gene>